<keyword evidence="5 13" id="KW-0349">Heme</keyword>
<evidence type="ECO:0000256" key="11">
    <source>
        <dbReference type="ARBA" id="ARBA00023033"/>
    </source>
</evidence>
<dbReference type="GO" id="GO:0004497">
    <property type="term" value="F:monooxygenase activity"/>
    <property type="evidence" value="ECO:0007669"/>
    <property type="project" value="UniProtKB-KW"/>
</dbReference>
<protein>
    <submittedName>
        <fullName evidence="14">Cytochrome P450</fullName>
    </submittedName>
</protein>
<comment type="caution">
    <text evidence="14">The sequence shown here is derived from an EMBL/GenBank/DDBJ whole genome shotgun (WGS) entry which is preliminary data.</text>
</comment>
<dbReference type="Pfam" id="PF00067">
    <property type="entry name" value="p450"/>
    <property type="match status" value="1"/>
</dbReference>
<evidence type="ECO:0000256" key="8">
    <source>
        <dbReference type="ARBA" id="ARBA00022989"/>
    </source>
</evidence>
<dbReference type="PRINTS" id="PR00385">
    <property type="entry name" value="P450"/>
</dbReference>
<dbReference type="GO" id="GO:0020037">
    <property type="term" value="F:heme binding"/>
    <property type="evidence" value="ECO:0007669"/>
    <property type="project" value="InterPro"/>
</dbReference>
<keyword evidence="12" id="KW-0472">Membrane</keyword>
<dbReference type="EMBL" id="MU150232">
    <property type="protein sequence ID" value="KAF9468729.1"/>
    <property type="molecule type" value="Genomic_DNA"/>
</dbReference>
<keyword evidence="10 13" id="KW-0408">Iron</keyword>
<dbReference type="SUPFAM" id="SSF48264">
    <property type="entry name" value="Cytochrome P450"/>
    <property type="match status" value="1"/>
</dbReference>
<comment type="pathway">
    <text evidence="3">Secondary metabolite biosynthesis; terpenoid biosynthesis.</text>
</comment>
<name>A0A9P6CQ71_9AGAR</name>
<evidence type="ECO:0000256" key="5">
    <source>
        <dbReference type="ARBA" id="ARBA00022617"/>
    </source>
</evidence>
<dbReference type="InterPro" id="IPR036396">
    <property type="entry name" value="Cyt_P450_sf"/>
</dbReference>
<keyword evidence="11" id="KW-0503">Monooxygenase</keyword>
<dbReference type="PRINTS" id="PR00463">
    <property type="entry name" value="EP450I"/>
</dbReference>
<keyword evidence="8" id="KW-1133">Transmembrane helix</keyword>
<dbReference type="InterPro" id="IPR001128">
    <property type="entry name" value="Cyt_P450"/>
</dbReference>
<sequence length="488" mass="55845">MFDTSVILQFCKPDLVRVVVLTLAIGTWVIVKQLTIPKELAHLPSVPILPLLWSYAKGEAENERIERLILPFANQKGEGVVVVYALGRWMIHVLDWKARVMVKEVLDNTEEFSKEVPPDGLLLWRLVGYSNVILANGEQWKRHSQIVKSALSGRVPIEEFVSLSNKLFKRMANGGRFTIDQLLMRFTLDAVGTTALGHDFDAIEDDNSPFVREYGTVMEAISNPLYLIFPRLEKWAPRLQLAKQIDSLRVKFDVLMEEKREKPGKDMFTFMLEHPEMTNDECRDNMVVFFIAGHDTAAGSLASMVYYLARNSKIQEKAREEVMRVLGCKEPTQEILRSMPYLLACIREALRLNTPITYIVPRSASRALDLHGVSKSYAIPEGASLIMNLTAVHHNSTYYTEPEKFNPDRWLGKNDMSSTWLPFASGPRQCPARNFAMYEIRTLAAMMLRDWEWTLPPYSPHQERIRNGPSPFALSLPKDLDVDFVRRK</sequence>
<dbReference type="Gene3D" id="1.10.630.10">
    <property type="entry name" value="Cytochrome P450"/>
    <property type="match status" value="1"/>
</dbReference>
<evidence type="ECO:0000256" key="6">
    <source>
        <dbReference type="ARBA" id="ARBA00022692"/>
    </source>
</evidence>
<proteinExistence type="inferred from homology"/>
<comment type="subcellular location">
    <subcellularLocation>
        <location evidence="2">Membrane</location>
    </subcellularLocation>
</comment>
<evidence type="ECO:0000256" key="13">
    <source>
        <dbReference type="PIRSR" id="PIRSR602401-1"/>
    </source>
</evidence>
<keyword evidence="15" id="KW-1185">Reference proteome</keyword>
<dbReference type="AlphaFoldDB" id="A0A9P6CQ71"/>
<evidence type="ECO:0000256" key="3">
    <source>
        <dbReference type="ARBA" id="ARBA00004721"/>
    </source>
</evidence>
<evidence type="ECO:0000256" key="7">
    <source>
        <dbReference type="ARBA" id="ARBA00022723"/>
    </source>
</evidence>
<evidence type="ECO:0000256" key="12">
    <source>
        <dbReference type="ARBA" id="ARBA00023136"/>
    </source>
</evidence>
<dbReference type="PANTHER" id="PTHR24305:SF166">
    <property type="entry name" value="CYTOCHROME P450 12A4, MITOCHONDRIAL-RELATED"/>
    <property type="match status" value="1"/>
</dbReference>
<comment type="cofactor">
    <cofactor evidence="1 13">
        <name>heme</name>
        <dbReference type="ChEBI" id="CHEBI:30413"/>
    </cofactor>
</comment>
<keyword evidence="6" id="KW-0812">Transmembrane</keyword>
<keyword evidence="7 13" id="KW-0479">Metal-binding</keyword>
<dbReference type="Proteomes" id="UP000807353">
    <property type="component" value="Unassembled WGS sequence"/>
</dbReference>
<dbReference type="PANTHER" id="PTHR24305">
    <property type="entry name" value="CYTOCHROME P450"/>
    <property type="match status" value="1"/>
</dbReference>
<evidence type="ECO:0000313" key="15">
    <source>
        <dbReference type="Proteomes" id="UP000807353"/>
    </source>
</evidence>
<dbReference type="InterPro" id="IPR002401">
    <property type="entry name" value="Cyt_P450_E_grp-I"/>
</dbReference>
<feature type="binding site" description="axial binding residue" evidence="13">
    <location>
        <position position="430"/>
    </location>
    <ligand>
        <name>heme</name>
        <dbReference type="ChEBI" id="CHEBI:30413"/>
    </ligand>
    <ligandPart>
        <name>Fe</name>
        <dbReference type="ChEBI" id="CHEBI:18248"/>
    </ligandPart>
</feature>
<reference evidence="14" key="1">
    <citation type="submission" date="2020-11" db="EMBL/GenBank/DDBJ databases">
        <authorList>
            <consortium name="DOE Joint Genome Institute"/>
            <person name="Ahrendt S."/>
            <person name="Riley R."/>
            <person name="Andreopoulos W."/>
            <person name="Labutti K."/>
            <person name="Pangilinan J."/>
            <person name="Ruiz-Duenas F.J."/>
            <person name="Barrasa J.M."/>
            <person name="Sanchez-Garcia M."/>
            <person name="Camarero S."/>
            <person name="Miyauchi S."/>
            <person name="Serrano A."/>
            <person name="Linde D."/>
            <person name="Babiker R."/>
            <person name="Drula E."/>
            <person name="Ayuso-Fernandez I."/>
            <person name="Pacheco R."/>
            <person name="Padilla G."/>
            <person name="Ferreira P."/>
            <person name="Barriuso J."/>
            <person name="Kellner H."/>
            <person name="Castanera R."/>
            <person name="Alfaro M."/>
            <person name="Ramirez L."/>
            <person name="Pisabarro A.G."/>
            <person name="Kuo A."/>
            <person name="Tritt A."/>
            <person name="Lipzen A."/>
            <person name="He G."/>
            <person name="Yan M."/>
            <person name="Ng V."/>
            <person name="Cullen D."/>
            <person name="Martin F."/>
            <person name="Rosso M.-N."/>
            <person name="Henrissat B."/>
            <person name="Hibbett D."/>
            <person name="Martinez A.T."/>
            <person name="Grigoriev I.V."/>
        </authorList>
    </citation>
    <scope>NUCLEOTIDE SEQUENCE</scope>
    <source>
        <strain evidence="14">CBS 247.69</strain>
    </source>
</reference>
<dbReference type="GO" id="GO:0016705">
    <property type="term" value="F:oxidoreductase activity, acting on paired donors, with incorporation or reduction of molecular oxygen"/>
    <property type="evidence" value="ECO:0007669"/>
    <property type="project" value="InterPro"/>
</dbReference>
<dbReference type="OrthoDB" id="1470350at2759"/>
<dbReference type="GO" id="GO:0016020">
    <property type="term" value="C:membrane"/>
    <property type="evidence" value="ECO:0007669"/>
    <property type="project" value="UniProtKB-SubCell"/>
</dbReference>
<evidence type="ECO:0000256" key="10">
    <source>
        <dbReference type="ARBA" id="ARBA00023004"/>
    </source>
</evidence>
<organism evidence="14 15">
    <name type="scientific">Collybia nuda</name>
    <dbReference type="NCBI Taxonomy" id="64659"/>
    <lineage>
        <taxon>Eukaryota</taxon>
        <taxon>Fungi</taxon>
        <taxon>Dikarya</taxon>
        <taxon>Basidiomycota</taxon>
        <taxon>Agaricomycotina</taxon>
        <taxon>Agaricomycetes</taxon>
        <taxon>Agaricomycetidae</taxon>
        <taxon>Agaricales</taxon>
        <taxon>Tricholomatineae</taxon>
        <taxon>Clitocybaceae</taxon>
        <taxon>Collybia</taxon>
    </lineage>
</organism>
<evidence type="ECO:0000256" key="2">
    <source>
        <dbReference type="ARBA" id="ARBA00004370"/>
    </source>
</evidence>
<gene>
    <name evidence="14" type="ORF">BDZ94DRAFT_1317881</name>
</gene>
<evidence type="ECO:0000256" key="4">
    <source>
        <dbReference type="ARBA" id="ARBA00010617"/>
    </source>
</evidence>
<keyword evidence="9" id="KW-0560">Oxidoreductase</keyword>
<dbReference type="InterPro" id="IPR050121">
    <property type="entry name" value="Cytochrome_P450_monoxygenase"/>
</dbReference>
<evidence type="ECO:0000313" key="14">
    <source>
        <dbReference type="EMBL" id="KAF9468729.1"/>
    </source>
</evidence>
<dbReference type="GO" id="GO:0005506">
    <property type="term" value="F:iron ion binding"/>
    <property type="evidence" value="ECO:0007669"/>
    <property type="project" value="InterPro"/>
</dbReference>
<evidence type="ECO:0000256" key="1">
    <source>
        <dbReference type="ARBA" id="ARBA00001971"/>
    </source>
</evidence>
<accession>A0A9P6CQ71</accession>
<evidence type="ECO:0000256" key="9">
    <source>
        <dbReference type="ARBA" id="ARBA00023002"/>
    </source>
</evidence>
<comment type="similarity">
    <text evidence="4">Belongs to the cytochrome P450 family.</text>
</comment>